<sequence length="196" mass="22571">MEFLPTEVVVHLFSFLDFHSVLRTQLVCSNYREIILAHSDKMQKYVSTKTRQSWYKEVQKTTADISGNASVEITRHSPKFDGPIFFKKGTEIKGKKLGIWTASRELTEGRILFEEGVKKYSHWRILGYNVIKIPKSQRKPGSPEAFETTRGRKKVICDNGKQVLAFVVREGDQEKIFGHCCPKHQGEFLPDSLFCE</sequence>
<accession>A0AA96IZ03</accession>
<dbReference type="SMART" id="SM00256">
    <property type="entry name" value="FBOX"/>
    <property type="match status" value="1"/>
</dbReference>
<dbReference type="Pfam" id="PF12937">
    <property type="entry name" value="F-box-like"/>
    <property type="match status" value="1"/>
</dbReference>
<protein>
    <recommendedName>
        <fullName evidence="1">F-box domain-containing protein</fullName>
    </recommendedName>
</protein>
<evidence type="ECO:0000313" key="2">
    <source>
        <dbReference type="EMBL" id="WNL50114.1"/>
    </source>
</evidence>
<dbReference type="InterPro" id="IPR036047">
    <property type="entry name" value="F-box-like_dom_sf"/>
</dbReference>
<dbReference type="SUPFAM" id="SSF81383">
    <property type="entry name" value="F-box domain"/>
    <property type="match status" value="1"/>
</dbReference>
<dbReference type="CDD" id="cd09917">
    <property type="entry name" value="F-box_SF"/>
    <property type="match status" value="1"/>
</dbReference>
<reference evidence="2" key="1">
    <citation type="submission" date="2023-07" db="EMBL/GenBank/DDBJ databases">
        <authorList>
            <person name="Xia Y."/>
        </authorList>
    </citation>
    <scope>NUCLEOTIDE SEQUENCE</scope>
    <source>
        <strain evidence="2">E</strain>
    </source>
</reference>
<dbReference type="Gene3D" id="1.20.1280.50">
    <property type="match status" value="1"/>
</dbReference>
<gene>
    <name evidence="2" type="ORF">MarDSR_075</name>
</gene>
<dbReference type="InterPro" id="IPR001810">
    <property type="entry name" value="F-box_dom"/>
</dbReference>
<proteinExistence type="predicted"/>
<evidence type="ECO:0000259" key="1">
    <source>
        <dbReference type="PROSITE" id="PS50181"/>
    </source>
</evidence>
<dbReference type="PROSITE" id="PS50181">
    <property type="entry name" value="FBOX"/>
    <property type="match status" value="1"/>
</dbReference>
<organism evidence="2">
    <name type="scientific">Marseillevirus sp</name>
    <dbReference type="NCBI Taxonomy" id="2809551"/>
    <lineage>
        <taxon>Viruses</taxon>
        <taxon>Varidnaviria</taxon>
        <taxon>Bamfordvirae</taxon>
        <taxon>Nucleocytoviricota</taxon>
        <taxon>Megaviricetes</taxon>
        <taxon>Pimascovirales</taxon>
        <taxon>Pimascovirales incertae sedis</taxon>
        <taxon>Marseilleviridae</taxon>
        <taxon>Marseillevirus</taxon>
    </lineage>
</organism>
<dbReference type="EMBL" id="OR343189">
    <property type="protein sequence ID" value="WNL50114.1"/>
    <property type="molecule type" value="Genomic_DNA"/>
</dbReference>
<feature type="domain" description="F-box" evidence="1">
    <location>
        <begin position="1"/>
        <end position="45"/>
    </location>
</feature>
<name>A0AA96IZ03_9VIRU</name>